<keyword evidence="5" id="KW-0804">Transcription</keyword>
<dbReference type="CDD" id="cd17550">
    <property type="entry name" value="REC_NtrX-like"/>
    <property type="match status" value="1"/>
</dbReference>
<keyword evidence="4" id="KW-0238">DNA-binding</keyword>
<evidence type="ECO:0000256" key="7">
    <source>
        <dbReference type="SAM" id="MobiDB-lite"/>
    </source>
</evidence>
<dbReference type="InterPro" id="IPR039420">
    <property type="entry name" value="WalR-like"/>
</dbReference>
<evidence type="ECO:0000256" key="4">
    <source>
        <dbReference type="ARBA" id="ARBA00023125"/>
    </source>
</evidence>
<feature type="region of interest" description="Disordered" evidence="7">
    <location>
        <begin position="118"/>
        <end position="140"/>
    </location>
</feature>
<keyword evidence="2" id="KW-0902">Two-component regulatory system</keyword>
<dbReference type="InterPro" id="IPR002197">
    <property type="entry name" value="HTH_Fis"/>
</dbReference>
<evidence type="ECO:0000256" key="3">
    <source>
        <dbReference type="ARBA" id="ARBA00023015"/>
    </source>
</evidence>
<dbReference type="GO" id="GO:0005829">
    <property type="term" value="C:cytosol"/>
    <property type="evidence" value="ECO:0007669"/>
    <property type="project" value="TreeGrafter"/>
</dbReference>
<dbReference type="RefSeq" id="WP_116269698.1">
    <property type="nucleotide sequence ID" value="NZ_BGZJ01000001.1"/>
</dbReference>
<keyword evidence="10" id="KW-1185">Reference proteome</keyword>
<evidence type="ECO:0000256" key="1">
    <source>
        <dbReference type="ARBA" id="ARBA00022553"/>
    </source>
</evidence>
<dbReference type="Proteomes" id="UP000266091">
    <property type="component" value="Unassembled WGS sequence"/>
</dbReference>
<sequence length="218" mass="24307">MAKLLVVDDEVGIRELLSEILEDEGHDVLTAEDAGQARKLIEENPLDLILLDIWMPDTDGVTLLRELSSQHLIHCPVIMMSGHATIDTAVEATKFGAFDFLEKPISMQRLLSSVSNALAQETPADTESRQQDAETQSEPSEAKAVIYGHNGNELATIPFTLELRDARDSFEKLYLQSVLEEESYSMSKVAARTGLERTHLYRKLKQLEITLPAKEKTA</sequence>
<name>A0A388SAG7_9BURK</name>
<feature type="modified residue" description="4-aspartylphosphate" evidence="6">
    <location>
        <position position="52"/>
    </location>
</feature>
<dbReference type="AlphaFoldDB" id="A0A388SAG7"/>
<evidence type="ECO:0000256" key="6">
    <source>
        <dbReference type="PROSITE-ProRule" id="PRU00169"/>
    </source>
</evidence>
<dbReference type="InterPro" id="IPR009057">
    <property type="entry name" value="Homeodomain-like_sf"/>
</dbReference>
<dbReference type="Pfam" id="PF02954">
    <property type="entry name" value="HTH_8"/>
    <property type="match status" value="1"/>
</dbReference>
<protein>
    <submittedName>
        <fullName evidence="9">Two-component system response regulator</fullName>
    </submittedName>
</protein>
<dbReference type="PROSITE" id="PS50110">
    <property type="entry name" value="RESPONSE_REGULATORY"/>
    <property type="match status" value="1"/>
</dbReference>
<proteinExistence type="predicted"/>
<dbReference type="EMBL" id="BGZJ01000001">
    <property type="protein sequence ID" value="GBO93297.1"/>
    <property type="molecule type" value="Genomic_DNA"/>
</dbReference>
<dbReference type="Pfam" id="PF00072">
    <property type="entry name" value="Response_reg"/>
    <property type="match status" value="1"/>
</dbReference>
<accession>A0A388SAG7</accession>
<evidence type="ECO:0000256" key="2">
    <source>
        <dbReference type="ARBA" id="ARBA00023012"/>
    </source>
</evidence>
<evidence type="ECO:0000256" key="5">
    <source>
        <dbReference type="ARBA" id="ARBA00023163"/>
    </source>
</evidence>
<evidence type="ECO:0000313" key="10">
    <source>
        <dbReference type="Proteomes" id="UP000266091"/>
    </source>
</evidence>
<dbReference type="GO" id="GO:0000976">
    <property type="term" value="F:transcription cis-regulatory region binding"/>
    <property type="evidence" value="ECO:0007669"/>
    <property type="project" value="TreeGrafter"/>
</dbReference>
<dbReference type="SUPFAM" id="SSF52172">
    <property type="entry name" value="CheY-like"/>
    <property type="match status" value="1"/>
</dbReference>
<dbReference type="SUPFAM" id="SSF46689">
    <property type="entry name" value="Homeodomain-like"/>
    <property type="match status" value="1"/>
</dbReference>
<dbReference type="GO" id="GO:0032993">
    <property type="term" value="C:protein-DNA complex"/>
    <property type="evidence" value="ECO:0007669"/>
    <property type="project" value="TreeGrafter"/>
</dbReference>
<dbReference type="GO" id="GO:0000156">
    <property type="term" value="F:phosphorelay response regulator activity"/>
    <property type="evidence" value="ECO:0007669"/>
    <property type="project" value="TreeGrafter"/>
</dbReference>
<dbReference type="OrthoDB" id="9808843at2"/>
<feature type="domain" description="Response regulatory" evidence="8">
    <location>
        <begin position="3"/>
        <end position="118"/>
    </location>
</feature>
<reference evidence="9 10" key="1">
    <citation type="journal article" date="2018" name="Int. J. Syst. Evol. Microbiol.">
        <title>Mesosutterella multiformis gen. nov., sp. nov., a member of the family Sutterellaceae and Sutterella megalosphaeroides sp. nov., isolated from human faeces.</title>
        <authorList>
            <person name="Sakamoto M."/>
            <person name="Ikeyama N."/>
            <person name="Kunihiro T."/>
            <person name="Iino T."/>
            <person name="Yuki M."/>
            <person name="Ohkuma M."/>
        </authorList>
    </citation>
    <scope>NUCLEOTIDE SEQUENCE [LARGE SCALE GENOMIC DNA]</scope>
    <source>
        <strain evidence="9 10">4NBBH2</strain>
    </source>
</reference>
<evidence type="ECO:0000313" key="9">
    <source>
        <dbReference type="EMBL" id="GBO93297.1"/>
    </source>
</evidence>
<dbReference type="PANTHER" id="PTHR48111">
    <property type="entry name" value="REGULATOR OF RPOS"/>
    <property type="match status" value="1"/>
</dbReference>
<gene>
    <name evidence="9" type="ORF">MESMUL_06510</name>
</gene>
<dbReference type="Gene3D" id="1.10.10.60">
    <property type="entry name" value="Homeodomain-like"/>
    <property type="match status" value="1"/>
</dbReference>
<keyword evidence="3" id="KW-0805">Transcription regulation</keyword>
<dbReference type="SMART" id="SM00448">
    <property type="entry name" value="REC"/>
    <property type="match status" value="1"/>
</dbReference>
<evidence type="ECO:0000259" key="8">
    <source>
        <dbReference type="PROSITE" id="PS50110"/>
    </source>
</evidence>
<dbReference type="InterPro" id="IPR001789">
    <property type="entry name" value="Sig_transdc_resp-reg_receiver"/>
</dbReference>
<organism evidence="9 10">
    <name type="scientific">Mesosutterella multiformis</name>
    <dbReference type="NCBI Taxonomy" id="2259133"/>
    <lineage>
        <taxon>Bacteria</taxon>
        <taxon>Pseudomonadati</taxon>
        <taxon>Pseudomonadota</taxon>
        <taxon>Betaproteobacteria</taxon>
        <taxon>Burkholderiales</taxon>
        <taxon>Sutterellaceae</taxon>
        <taxon>Mesosutterella</taxon>
    </lineage>
</organism>
<dbReference type="GO" id="GO:0006355">
    <property type="term" value="P:regulation of DNA-templated transcription"/>
    <property type="evidence" value="ECO:0007669"/>
    <property type="project" value="TreeGrafter"/>
</dbReference>
<dbReference type="FunFam" id="3.40.50.2300:FF:000018">
    <property type="entry name" value="DNA-binding transcriptional regulator NtrC"/>
    <property type="match status" value="1"/>
</dbReference>
<dbReference type="Gene3D" id="3.40.50.2300">
    <property type="match status" value="1"/>
</dbReference>
<keyword evidence="1 6" id="KW-0597">Phosphoprotein</keyword>
<dbReference type="InterPro" id="IPR011006">
    <property type="entry name" value="CheY-like_superfamily"/>
</dbReference>
<comment type="caution">
    <text evidence="9">The sequence shown here is derived from an EMBL/GenBank/DDBJ whole genome shotgun (WGS) entry which is preliminary data.</text>
</comment>
<accession>A0A401LKB5</accession>
<dbReference type="PANTHER" id="PTHR48111:SF9">
    <property type="entry name" value="TWO-COMPONENT RESPONSE REGULATOR RECEIVER PROTEIN"/>
    <property type="match status" value="1"/>
</dbReference>